<evidence type="ECO:0000313" key="2">
    <source>
        <dbReference type="Proteomes" id="UP000195602"/>
    </source>
</evidence>
<comment type="caution">
    <text evidence="1">The sequence shown here is derived from an EMBL/GenBank/DDBJ whole genome shotgun (WGS) entry which is preliminary data.</text>
</comment>
<sequence>MRRDANWGCIGTALWLHFGSVSSVGGVLKVVGARCLRKHWPSLIKQQEKIKTAGKIQRNN</sequence>
<dbReference type="AlphaFoldDB" id="A0AA91Q580"/>
<evidence type="ECO:0000313" key="1">
    <source>
        <dbReference type="EMBL" id="OVF11438.1"/>
    </source>
</evidence>
<name>A0AA91Q580_CLALS</name>
<proteinExistence type="predicted"/>
<accession>A0AA91Q580</accession>
<reference evidence="1 2" key="1">
    <citation type="submission" date="2017-04" db="EMBL/GenBank/DDBJ databases">
        <title>Draft genome of the yeast Clavispora lusitaniae type strain CBS 6936.</title>
        <authorList>
            <person name="Durrens P."/>
            <person name="Klopp C."/>
            <person name="Biteau N."/>
            <person name="Fitton-Ouhabi V."/>
            <person name="Dementhon K."/>
            <person name="Accoceberry I."/>
            <person name="Sherman D.J."/>
            <person name="Noel T."/>
        </authorList>
    </citation>
    <scope>NUCLEOTIDE SEQUENCE [LARGE SCALE GENOMIC DNA]</scope>
    <source>
        <strain evidence="1 2">CBS 6936</strain>
    </source>
</reference>
<dbReference type="EMBL" id="LYUB02000001">
    <property type="protein sequence ID" value="OVF11438.1"/>
    <property type="molecule type" value="Genomic_DNA"/>
</dbReference>
<protein>
    <submittedName>
        <fullName evidence="1">Uncharacterized protein</fullName>
    </submittedName>
</protein>
<dbReference type="Proteomes" id="UP000195602">
    <property type="component" value="Unassembled WGS sequence"/>
</dbReference>
<dbReference type="KEGG" id="clus:A9F13_01g09559"/>
<organism evidence="1 2">
    <name type="scientific">Clavispora lusitaniae</name>
    <name type="common">Candida lusitaniae</name>
    <dbReference type="NCBI Taxonomy" id="36911"/>
    <lineage>
        <taxon>Eukaryota</taxon>
        <taxon>Fungi</taxon>
        <taxon>Dikarya</taxon>
        <taxon>Ascomycota</taxon>
        <taxon>Saccharomycotina</taxon>
        <taxon>Pichiomycetes</taxon>
        <taxon>Metschnikowiaceae</taxon>
        <taxon>Clavispora</taxon>
    </lineage>
</organism>
<gene>
    <name evidence="1" type="ORF">A9F13_01g09559</name>
</gene>